<dbReference type="STRING" id="77635.BISU_0648"/>
<evidence type="ECO:0000259" key="6">
    <source>
        <dbReference type="Pfam" id="PF14748"/>
    </source>
</evidence>
<keyword evidence="4" id="KW-0641">Proline biosynthesis</keyword>
<dbReference type="UniPathway" id="UPA00098">
    <property type="reaction ID" value="UER00361"/>
</dbReference>
<dbReference type="InterPro" id="IPR029036">
    <property type="entry name" value="P5CR_dimer"/>
</dbReference>
<accession>A0A087EA37</accession>
<dbReference type="PANTHER" id="PTHR11645">
    <property type="entry name" value="PYRROLINE-5-CARBOXYLATE REDUCTASE"/>
    <property type="match status" value="1"/>
</dbReference>
<dbReference type="Pfam" id="PF14748">
    <property type="entry name" value="P5CR_dimer"/>
    <property type="match status" value="1"/>
</dbReference>
<name>A0A087EA37_9BIFI</name>
<comment type="pathway">
    <text evidence="4">Amino-acid biosynthesis; L-proline biosynthesis; L-proline from L-glutamate 5-semialdehyde: step 1/1.</text>
</comment>
<dbReference type="Proteomes" id="UP000029055">
    <property type="component" value="Unassembled WGS sequence"/>
</dbReference>
<keyword evidence="8" id="KW-1185">Reference proteome</keyword>
<keyword evidence="3 4" id="KW-0560">Oxidoreductase</keyword>
<sequence>MGSKARDTAHFARAIGYWYDAKGHKANAAEVVPVTVETRRSIPRNRRFRLHYAYATSAHAWLPQYVKEREDVLASNLYFIGGGNMAEAIITAVRKHDDRYPVDHIYVEDISEARLSYLEKTYQVTPATPRDTPDNVDIAVIAVRPQDDVTGVATSIVNRFDQRTTSVVSIVAGYTIAQLERTLGGERRITRIIPNTLTTVDYGYSGVSSNQAAADAPDSVRKGLDAWLSTFGKPLHVEERLIDVITGFYPPNLVYHFIDAYVDAGVLAGLPRDISKAIALDTVIGGTELLKQRDVLPQVLLNINNSPGGVGITEAYTLNKTGFAAAIQSAVLAAVERTTKLGKEAQ</sequence>
<comment type="catalytic activity">
    <reaction evidence="4">
        <text>L-proline + NADP(+) = (S)-1-pyrroline-5-carboxylate + NADPH + 2 H(+)</text>
        <dbReference type="Rhea" id="RHEA:14109"/>
        <dbReference type="ChEBI" id="CHEBI:15378"/>
        <dbReference type="ChEBI" id="CHEBI:17388"/>
        <dbReference type="ChEBI" id="CHEBI:57783"/>
        <dbReference type="ChEBI" id="CHEBI:58349"/>
        <dbReference type="ChEBI" id="CHEBI:60039"/>
        <dbReference type="EC" id="1.5.1.2"/>
    </reaction>
</comment>
<keyword evidence="4" id="KW-0963">Cytoplasm</keyword>
<feature type="domain" description="Pyrroline-5-carboxylate reductase dimerisation" evidence="6">
    <location>
        <begin position="244"/>
        <end position="340"/>
    </location>
</feature>
<dbReference type="GO" id="GO:0004735">
    <property type="term" value="F:pyrroline-5-carboxylate reductase activity"/>
    <property type="evidence" value="ECO:0007669"/>
    <property type="project" value="UniProtKB-UniRule"/>
</dbReference>
<dbReference type="PANTHER" id="PTHR11645:SF0">
    <property type="entry name" value="PYRROLINE-5-CARBOXYLATE REDUCTASE 3"/>
    <property type="match status" value="1"/>
</dbReference>
<proteinExistence type="inferred from homology"/>
<evidence type="ECO:0000313" key="8">
    <source>
        <dbReference type="Proteomes" id="UP000029055"/>
    </source>
</evidence>
<dbReference type="AlphaFoldDB" id="A0A087EA37"/>
<dbReference type="Pfam" id="PF03807">
    <property type="entry name" value="F420_oxidored"/>
    <property type="match status" value="1"/>
</dbReference>
<comment type="subcellular location">
    <subcellularLocation>
        <location evidence="4">Cytoplasm</location>
    </subcellularLocation>
</comment>
<comment type="function">
    <text evidence="4">Catalyzes the reduction of 1-pyrroline-5-carboxylate (PCA) to L-proline.</text>
</comment>
<dbReference type="EMBL" id="JGZR01000003">
    <property type="protein sequence ID" value="KFJ04638.1"/>
    <property type="molecule type" value="Genomic_DNA"/>
</dbReference>
<evidence type="ECO:0000259" key="5">
    <source>
        <dbReference type="Pfam" id="PF03807"/>
    </source>
</evidence>
<gene>
    <name evidence="4" type="primary">proC</name>
    <name evidence="7" type="ORF">BISU_0648</name>
</gene>
<dbReference type="Gene3D" id="1.10.3730.10">
    <property type="entry name" value="ProC C-terminal domain-like"/>
    <property type="match status" value="1"/>
</dbReference>
<comment type="catalytic activity">
    <reaction evidence="4">
        <text>L-proline + NAD(+) = (S)-1-pyrroline-5-carboxylate + NADH + 2 H(+)</text>
        <dbReference type="Rhea" id="RHEA:14105"/>
        <dbReference type="ChEBI" id="CHEBI:15378"/>
        <dbReference type="ChEBI" id="CHEBI:17388"/>
        <dbReference type="ChEBI" id="CHEBI:57540"/>
        <dbReference type="ChEBI" id="CHEBI:57945"/>
        <dbReference type="ChEBI" id="CHEBI:60039"/>
        <dbReference type="EC" id="1.5.1.2"/>
    </reaction>
</comment>
<comment type="similarity">
    <text evidence="1 4">Belongs to the pyrroline-5-carboxylate reductase family.</text>
</comment>
<feature type="domain" description="Pyrroline-5-carboxylate reductase catalytic N-terminal" evidence="5">
    <location>
        <begin position="79"/>
        <end position="173"/>
    </location>
</feature>
<comment type="caution">
    <text evidence="7">The sequence shown here is derived from an EMBL/GenBank/DDBJ whole genome shotgun (WGS) entry which is preliminary data.</text>
</comment>
<organism evidence="7 8">
    <name type="scientific">Bifidobacterium subtile</name>
    <dbReference type="NCBI Taxonomy" id="77635"/>
    <lineage>
        <taxon>Bacteria</taxon>
        <taxon>Bacillati</taxon>
        <taxon>Actinomycetota</taxon>
        <taxon>Actinomycetes</taxon>
        <taxon>Bifidobacteriales</taxon>
        <taxon>Bifidobacteriaceae</taxon>
        <taxon>Bifidobacterium</taxon>
    </lineage>
</organism>
<dbReference type="InterPro" id="IPR000304">
    <property type="entry name" value="Pyrroline-COOH_reductase"/>
</dbReference>
<dbReference type="HAMAP" id="MF_01925">
    <property type="entry name" value="P5C_reductase"/>
    <property type="match status" value="1"/>
</dbReference>
<evidence type="ECO:0000256" key="4">
    <source>
        <dbReference type="HAMAP-Rule" id="MF_01925"/>
    </source>
</evidence>
<dbReference type="GO" id="GO:0005737">
    <property type="term" value="C:cytoplasm"/>
    <property type="evidence" value="ECO:0007669"/>
    <property type="project" value="UniProtKB-SubCell"/>
</dbReference>
<dbReference type="GO" id="GO:0055129">
    <property type="term" value="P:L-proline biosynthetic process"/>
    <property type="evidence" value="ECO:0007669"/>
    <property type="project" value="UniProtKB-UniRule"/>
</dbReference>
<evidence type="ECO:0000256" key="1">
    <source>
        <dbReference type="ARBA" id="ARBA00005525"/>
    </source>
</evidence>
<dbReference type="SUPFAM" id="SSF51735">
    <property type="entry name" value="NAD(P)-binding Rossmann-fold domains"/>
    <property type="match status" value="1"/>
</dbReference>
<keyword evidence="2 4" id="KW-0521">NADP</keyword>
<dbReference type="InterPro" id="IPR028939">
    <property type="entry name" value="P5C_Rdtase_cat_N"/>
</dbReference>
<keyword evidence="4" id="KW-0028">Amino-acid biosynthesis</keyword>
<evidence type="ECO:0000256" key="2">
    <source>
        <dbReference type="ARBA" id="ARBA00022857"/>
    </source>
</evidence>
<reference evidence="7 8" key="1">
    <citation type="submission" date="2014-03" db="EMBL/GenBank/DDBJ databases">
        <title>Genomics of Bifidobacteria.</title>
        <authorList>
            <person name="Ventura M."/>
            <person name="Milani C."/>
            <person name="Lugli G.A."/>
        </authorList>
    </citation>
    <scope>NUCLEOTIDE SEQUENCE [LARGE SCALE GENOMIC DNA]</scope>
    <source>
        <strain evidence="7 8">LMG 11597</strain>
    </source>
</reference>
<dbReference type="InterPro" id="IPR036291">
    <property type="entry name" value="NAD(P)-bd_dom_sf"/>
</dbReference>
<dbReference type="InterPro" id="IPR008927">
    <property type="entry name" value="6-PGluconate_DH-like_C_sf"/>
</dbReference>
<dbReference type="Gene3D" id="3.40.50.720">
    <property type="entry name" value="NAD(P)-binding Rossmann-like Domain"/>
    <property type="match status" value="1"/>
</dbReference>
<evidence type="ECO:0000313" key="7">
    <source>
        <dbReference type="EMBL" id="KFJ04638.1"/>
    </source>
</evidence>
<dbReference type="SUPFAM" id="SSF48179">
    <property type="entry name" value="6-phosphogluconate dehydrogenase C-terminal domain-like"/>
    <property type="match status" value="1"/>
</dbReference>
<dbReference type="EC" id="1.5.1.2" evidence="4"/>
<protein>
    <recommendedName>
        <fullName evidence="4">Pyrroline-5-carboxylate reductase</fullName>
        <shortName evidence="4">P5C reductase</shortName>
        <shortName evidence="4">P5CR</shortName>
        <ecNumber evidence="4">1.5.1.2</ecNumber>
    </recommendedName>
    <alternativeName>
        <fullName evidence="4">PCA reductase</fullName>
    </alternativeName>
</protein>
<evidence type="ECO:0000256" key="3">
    <source>
        <dbReference type="ARBA" id="ARBA00023002"/>
    </source>
</evidence>
<dbReference type="eggNOG" id="COG0345">
    <property type="taxonomic scope" value="Bacteria"/>
</dbReference>